<feature type="region of interest" description="Disordered" evidence="2">
    <location>
        <begin position="62"/>
        <end position="94"/>
    </location>
</feature>
<keyword evidence="4" id="KW-1185">Reference proteome</keyword>
<sequence>MGMSKQTTFMLACAVVLSALVPGVAGYLSGRLEAIETAERNLRALEARLDVREARGVRPALAAPCQRTQEESQLQETPATALGENRSESTSQRRWARDVSAWLEEVEQADRDQTPYLGDHDPS</sequence>
<organism evidence="3 4">
    <name type="scientific">Nonomuraea maritima</name>
    <dbReference type="NCBI Taxonomy" id="683260"/>
    <lineage>
        <taxon>Bacteria</taxon>
        <taxon>Bacillati</taxon>
        <taxon>Actinomycetota</taxon>
        <taxon>Actinomycetes</taxon>
        <taxon>Streptosporangiales</taxon>
        <taxon>Streptosporangiaceae</taxon>
        <taxon>Nonomuraea</taxon>
    </lineage>
</organism>
<accession>A0A1G9L7C4</accession>
<protein>
    <submittedName>
        <fullName evidence="3">Uncharacterized protein</fullName>
    </submittedName>
</protein>
<reference evidence="3 4" key="1">
    <citation type="submission" date="2016-10" db="EMBL/GenBank/DDBJ databases">
        <authorList>
            <person name="de Groot N.N."/>
        </authorList>
    </citation>
    <scope>NUCLEOTIDE SEQUENCE [LARGE SCALE GENOMIC DNA]</scope>
    <source>
        <strain evidence="3 4">CGMCC 4.5681</strain>
    </source>
</reference>
<evidence type="ECO:0000256" key="2">
    <source>
        <dbReference type="SAM" id="MobiDB-lite"/>
    </source>
</evidence>
<dbReference type="EMBL" id="FNFB01000024">
    <property type="protein sequence ID" value="SDL57870.1"/>
    <property type="molecule type" value="Genomic_DNA"/>
</dbReference>
<evidence type="ECO:0000313" key="3">
    <source>
        <dbReference type="EMBL" id="SDL57870.1"/>
    </source>
</evidence>
<gene>
    <name evidence="3" type="ORF">SAMN05421874_12456</name>
</gene>
<keyword evidence="1" id="KW-0175">Coiled coil</keyword>
<evidence type="ECO:0000256" key="1">
    <source>
        <dbReference type="SAM" id="Coils"/>
    </source>
</evidence>
<proteinExistence type="predicted"/>
<dbReference type="AlphaFoldDB" id="A0A1G9L7C4"/>
<evidence type="ECO:0000313" key="4">
    <source>
        <dbReference type="Proteomes" id="UP000198683"/>
    </source>
</evidence>
<dbReference type="Proteomes" id="UP000198683">
    <property type="component" value="Unassembled WGS sequence"/>
</dbReference>
<feature type="coiled-coil region" evidence="1">
    <location>
        <begin position="28"/>
        <end position="55"/>
    </location>
</feature>
<name>A0A1G9L7C4_9ACTN</name>